<protein>
    <recommendedName>
        <fullName evidence="5">Type II secretion system protein</fullName>
    </recommendedName>
</protein>
<keyword evidence="4" id="KW-1185">Reference proteome</keyword>
<keyword evidence="2" id="KW-0812">Transmembrane</keyword>
<feature type="region of interest" description="Disordered" evidence="1">
    <location>
        <begin position="291"/>
        <end position="330"/>
    </location>
</feature>
<dbReference type="Proteomes" id="UP001059380">
    <property type="component" value="Chromosome"/>
</dbReference>
<keyword evidence="2" id="KW-0472">Membrane</keyword>
<proteinExistence type="predicted"/>
<evidence type="ECO:0000313" key="4">
    <source>
        <dbReference type="Proteomes" id="UP001059380"/>
    </source>
</evidence>
<gene>
    <name evidence="3" type="ORF">MOP44_21030</name>
</gene>
<feature type="transmembrane region" description="Helical" evidence="2">
    <location>
        <begin position="16"/>
        <end position="36"/>
    </location>
</feature>
<sequence>MERPARRIGKPSESGYVLLGVIILLAIFIIGMALAAPRIAADIQRDREVETMHRGKQYIRAIQLYYRKFNAYPPSIDALVKTNEIRFLRKRYTDPLTGKDDWKTIGYCQNKAPVAMGFFGQPLGPTSGCGIMAGTGPSGGNGINGGSTLFPNQGGQPGQGTQPSPIGGGAFGSNPTTPTAPTAPAPGGPGGTGGTDNSGQQPGTGTTTGTGDNGSSGTNGGGIFGDNNNNQTFGGGGIMGVKPSVDKKSILVYKKKDHYNQWEFTYSTLMDQQTMMGGNTGTIGQPVANPGGGIGGPGIGGPGIGGPGIGGPGTGGGIGTPPTQPTPPQQ</sequence>
<keyword evidence="2" id="KW-1133">Transmembrane helix</keyword>
<dbReference type="EMBL" id="CP093313">
    <property type="protein sequence ID" value="UWZ83043.1"/>
    <property type="molecule type" value="Genomic_DNA"/>
</dbReference>
<feature type="compositionally biased region" description="Gly residues" evidence="1">
    <location>
        <begin position="206"/>
        <end position="224"/>
    </location>
</feature>
<evidence type="ECO:0000256" key="1">
    <source>
        <dbReference type="SAM" id="MobiDB-lite"/>
    </source>
</evidence>
<dbReference type="RefSeq" id="WP_260792376.1">
    <property type="nucleotide sequence ID" value="NZ_CP093313.1"/>
</dbReference>
<feature type="compositionally biased region" description="Gly residues" evidence="1">
    <location>
        <begin position="291"/>
        <end position="319"/>
    </location>
</feature>
<evidence type="ECO:0008006" key="5">
    <source>
        <dbReference type="Google" id="ProtNLM"/>
    </source>
</evidence>
<dbReference type="KEGG" id="orp:MOP44_21030"/>
<feature type="compositionally biased region" description="Low complexity" evidence="1">
    <location>
        <begin position="146"/>
        <end position="165"/>
    </location>
</feature>
<name>A0A9J7BKD2_9BACT</name>
<evidence type="ECO:0000256" key="2">
    <source>
        <dbReference type="SAM" id="Phobius"/>
    </source>
</evidence>
<accession>A0A9J7BKD2</accession>
<evidence type="ECO:0000313" key="3">
    <source>
        <dbReference type="EMBL" id="UWZ83043.1"/>
    </source>
</evidence>
<reference evidence="3" key="1">
    <citation type="submission" date="2021-04" db="EMBL/GenBank/DDBJ databases">
        <title>Phylogenetic analysis of Acidobacteriaceae.</title>
        <authorList>
            <person name="Qiu L."/>
            <person name="Zhang Q."/>
        </authorList>
    </citation>
    <scope>NUCLEOTIDE SEQUENCE</scope>
    <source>
        <strain evidence="3">DSM 25168</strain>
    </source>
</reference>
<feature type="region of interest" description="Disordered" evidence="1">
    <location>
        <begin position="140"/>
        <end position="228"/>
    </location>
</feature>
<organism evidence="3 4">
    <name type="scientific">Occallatibacter riparius</name>
    <dbReference type="NCBI Taxonomy" id="1002689"/>
    <lineage>
        <taxon>Bacteria</taxon>
        <taxon>Pseudomonadati</taxon>
        <taxon>Acidobacteriota</taxon>
        <taxon>Terriglobia</taxon>
        <taxon>Terriglobales</taxon>
        <taxon>Acidobacteriaceae</taxon>
        <taxon>Occallatibacter</taxon>
    </lineage>
</organism>
<dbReference type="AlphaFoldDB" id="A0A9J7BKD2"/>